<name>A0A6C0DKY0_9ZZZZ</name>
<proteinExistence type="predicted"/>
<accession>A0A6C0DKY0</accession>
<dbReference type="AlphaFoldDB" id="A0A6C0DKY0"/>
<dbReference type="EMBL" id="MN739628">
    <property type="protein sequence ID" value="QHT16964.1"/>
    <property type="molecule type" value="Genomic_DNA"/>
</dbReference>
<evidence type="ECO:0000313" key="2">
    <source>
        <dbReference type="EMBL" id="QHT16964.1"/>
    </source>
</evidence>
<sequence length="113" mass="12840">MSILDKAMAMQREQEKYIGGQDRVNAEQSRAKGSNKKKQFLETVNDDDEFEVANSAYSASSEQELNSKGRDKIFSSKSKEFEAVTASKEDLERYGIKKGMKAEDIAKMRNQFN</sequence>
<protein>
    <submittedName>
        <fullName evidence="2">Uncharacterized protein</fullName>
    </submittedName>
</protein>
<organism evidence="2">
    <name type="scientific">viral metagenome</name>
    <dbReference type="NCBI Taxonomy" id="1070528"/>
    <lineage>
        <taxon>unclassified sequences</taxon>
        <taxon>metagenomes</taxon>
        <taxon>organismal metagenomes</taxon>
    </lineage>
</organism>
<evidence type="ECO:0000256" key="1">
    <source>
        <dbReference type="SAM" id="MobiDB-lite"/>
    </source>
</evidence>
<reference evidence="2" key="1">
    <citation type="journal article" date="2020" name="Nature">
        <title>Giant virus diversity and host interactions through global metagenomics.</title>
        <authorList>
            <person name="Schulz F."/>
            <person name="Roux S."/>
            <person name="Paez-Espino D."/>
            <person name="Jungbluth S."/>
            <person name="Walsh D.A."/>
            <person name="Denef V.J."/>
            <person name="McMahon K.D."/>
            <person name="Konstantinidis K.T."/>
            <person name="Eloe-Fadrosh E.A."/>
            <person name="Kyrpides N.C."/>
            <person name="Woyke T."/>
        </authorList>
    </citation>
    <scope>NUCLEOTIDE SEQUENCE</scope>
    <source>
        <strain evidence="2">GVMAG-M-3300023174-207</strain>
    </source>
</reference>
<feature type="region of interest" description="Disordered" evidence="1">
    <location>
        <begin position="19"/>
        <end position="42"/>
    </location>
</feature>